<name>A0A6G1HJP2_9PEZI</name>
<evidence type="ECO:0000313" key="2">
    <source>
        <dbReference type="Proteomes" id="UP000799640"/>
    </source>
</evidence>
<proteinExistence type="predicted"/>
<dbReference type="Proteomes" id="UP000799640">
    <property type="component" value="Unassembled WGS sequence"/>
</dbReference>
<dbReference type="AlphaFoldDB" id="A0A6G1HJP2"/>
<protein>
    <submittedName>
        <fullName evidence="1">Uncharacterized protein</fullName>
    </submittedName>
</protein>
<gene>
    <name evidence="1" type="ORF">EJ06DRAFT_242163</name>
</gene>
<dbReference type="OrthoDB" id="5404335at2759"/>
<reference evidence="1" key="1">
    <citation type="journal article" date="2020" name="Stud. Mycol.">
        <title>101 Dothideomycetes genomes: a test case for predicting lifestyles and emergence of pathogens.</title>
        <authorList>
            <person name="Haridas S."/>
            <person name="Albert R."/>
            <person name="Binder M."/>
            <person name="Bloem J."/>
            <person name="Labutti K."/>
            <person name="Salamov A."/>
            <person name="Andreopoulos B."/>
            <person name="Baker S."/>
            <person name="Barry K."/>
            <person name="Bills G."/>
            <person name="Bluhm B."/>
            <person name="Cannon C."/>
            <person name="Castanera R."/>
            <person name="Culley D."/>
            <person name="Daum C."/>
            <person name="Ezra D."/>
            <person name="Gonzalez J."/>
            <person name="Henrissat B."/>
            <person name="Kuo A."/>
            <person name="Liang C."/>
            <person name="Lipzen A."/>
            <person name="Lutzoni F."/>
            <person name="Magnuson J."/>
            <person name="Mondo S."/>
            <person name="Nolan M."/>
            <person name="Ohm R."/>
            <person name="Pangilinan J."/>
            <person name="Park H.-J."/>
            <person name="Ramirez L."/>
            <person name="Alfaro M."/>
            <person name="Sun H."/>
            <person name="Tritt A."/>
            <person name="Yoshinaga Y."/>
            <person name="Zwiers L.-H."/>
            <person name="Turgeon B."/>
            <person name="Goodwin S."/>
            <person name="Spatafora J."/>
            <person name="Crous P."/>
            <person name="Grigoriev I."/>
        </authorList>
    </citation>
    <scope>NUCLEOTIDE SEQUENCE</scope>
    <source>
        <strain evidence="1">CBS 262.69</strain>
    </source>
</reference>
<sequence>MASSAATRRAHCCTPVIPNEEKWEVNAVLTPDTYKLLRKFELDSWSLSIREAGQINLLDYQAINCLWIQILVLDIAIQFLIHGHWGFEAMQDAKGDAMLANLKKAKASANGQDAGELVRLHNPLYCESWGKKEAAVVGGIVKAWRPPMLREGEGEMELVDDEDDEKKGETMDWKLLGLRLRDWDLAQGLIEEPNIVFGDDPASRSSVSKSDMCKRLAELLELRAIFVIAFLFLHPDSSEIYESQRKEEDIEMPMA</sequence>
<accession>A0A6G1HJP2</accession>
<dbReference type="EMBL" id="ML996708">
    <property type="protein sequence ID" value="KAF2396079.1"/>
    <property type="molecule type" value="Genomic_DNA"/>
</dbReference>
<keyword evidence="2" id="KW-1185">Reference proteome</keyword>
<evidence type="ECO:0000313" key="1">
    <source>
        <dbReference type="EMBL" id="KAF2396079.1"/>
    </source>
</evidence>
<organism evidence="1 2">
    <name type="scientific">Trichodelitschia bisporula</name>
    <dbReference type="NCBI Taxonomy" id="703511"/>
    <lineage>
        <taxon>Eukaryota</taxon>
        <taxon>Fungi</taxon>
        <taxon>Dikarya</taxon>
        <taxon>Ascomycota</taxon>
        <taxon>Pezizomycotina</taxon>
        <taxon>Dothideomycetes</taxon>
        <taxon>Dothideomycetes incertae sedis</taxon>
        <taxon>Phaeotrichales</taxon>
        <taxon>Phaeotrichaceae</taxon>
        <taxon>Trichodelitschia</taxon>
    </lineage>
</organism>